<dbReference type="Proteomes" id="UP000028547">
    <property type="component" value="Unassembled WGS sequence"/>
</dbReference>
<gene>
    <name evidence="1" type="ORF">Q664_27935</name>
</gene>
<comment type="caution">
    <text evidence="1">The sequence shown here is derived from an EMBL/GenBank/DDBJ whole genome shotgun (WGS) entry which is preliminary data.</text>
</comment>
<accession>A0A084SPZ0</accession>
<evidence type="ECO:0000313" key="1">
    <source>
        <dbReference type="EMBL" id="KFA90525.1"/>
    </source>
</evidence>
<name>A0A084SPZ0_9BACT</name>
<evidence type="ECO:0000313" key="2">
    <source>
        <dbReference type="Proteomes" id="UP000028547"/>
    </source>
</evidence>
<organism evidence="1 2">
    <name type="scientific">Archangium violaceum Cb vi76</name>
    <dbReference type="NCBI Taxonomy" id="1406225"/>
    <lineage>
        <taxon>Bacteria</taxon>
        <taxon>Pseudomonadati</taxon>
        <taxon>Myxococcota</taxon>
        <taxon>Myxococcia</taxon>
        <taxon>Myxococcales</taxon>
        <taxon>Cystobacterineae</taxon>
        <taxon>Archangiaceae</taxon>
        <taxon>Archangium</taxon>
    </lineage>
</organism>
<protein>
    <submittedName>
        <fullName evidence="1">Uncharacterized protein</fullName>
    </submittedName>
</protein>
<sequence>MQQLAARVFDFMGDVAQNAEPLSELLASFVAGLMKALERWAEPVSEILAGLMKALEWLCSFVGERAFPMTEASLALPE</sequence>
<dbReference type="EMBL" id="JPMI01000203">
    <property type="protein sequence ID" value="KFA90525.1"/>
    <property type="molecule type" value="Genomic_DNA"/>
</dbReference>
<proteinExistence type="predicted"/>
<reference evidence="1 2" key="1">
    <citation type="submission" date="2014-07" db="EMBL/GenBank/DDBJ databases">
        <title>Draft Genome Sequence of Gephyronic Acid Producer, Cystobacter violaceus Strain Cb vi76.</title>
        <authorList>
            <person name="Stevens D.C."/>
            <person name="Young J."/>
            <person name="Carmichael R."/>
            <person name="Tan J."/>
            <person name="Taylor R.E."/>
        </authorList>
    </citation>
    <scope>NUCLEOTIDE SEQUENCE [LARGE SCALE GENOMIC DNA]</scope>
    <source>
        <strain evidence="1 2">Cb vi76</strain>
    </source>
</reference>
<dbReference type="AlphaFoldDB" id="A0A084SPZ0"/>